<dbReference type="OrthoDB" id="1853779at2"/>
<dbReference type="Proteomes" id="UP000246352">
    <property type="component" value="Unassembled WGS sequence"/>
</dbReference>
<reference evidence="2 3" key="1">
    <citation type="submission" date="2018-05" db="EMBL/GenBank/DDBJ databases">
        <title>Genomic Encyclopedia of Type Strains, Phase IV (KMG-IV): sequencing the most valuable type-strain genomes for metagenomic binning, comparative biology and taxonomic classification.</title>
        <authorList>
            <person name="Goeker M."/>
        </authorList>
    </citation>
    <scope>NUCLEOTIDE SEQUENCE [LARGE SCALE GENOMIC DNA]</scope>
    <source>
        <strain evidence="2 3">DSM 16791</strain>
    </source>
</reference>
<sequence>MTSDKSPIGRRHADVGPLEVWAERRQFQLDFLRRFGLAPVHRLLDLGCGTLRGGIPLIAYLQPGHYTGLESRTETLAEARQELAESGLTDRRPTLLHVVSLADIHLENRQDYIWAFSVMIHFTDAVLEDALSLVSRSLADGGMLLGNIIIGDGPDKLWRDTGLPVVERPWGFYTEACARWGLAIEDLGSRSDFGDSHGYSPDAGPDTRRMVRMVRA</sequence>
<dbReference type="GO" id="GO:0008168">
    <property type="term" value="F:methyltransferase activity"/>
    <property type="evidence" value="ECO:0007669"/>
    <property type="project" value="UniProtKB-KW"/>
</dbReference>
<keyword evidence="3" id="KW-1185">Reference proteome</keyword>
<dbReference type="SUPFAM" id="SSF53335">
    <property type="entry name" value="S-adenosyl-L-methionine-dependent methyltransferases"/>
    <property type="match status" value="1"/>
</dbReference>
<dbReference type="RefSeq" id="WP_158284962.1">
    <property type="nucleotide sequence ID" value="NZ_QGTR01000003.1"/>
</dbReference>
<dbReference type="PANTHER" id="PTHR37886:SF1">
    <property type="entry name" value="S-ADENOSYL-L-METHIONINE-DEPENDENT METHYLTRANSFERASES SUPERFAMILY PROTEIN"/>
    <property type="match status" value="1"/>
</dbReference>
<organism evidence="2 3">
    <name type="scientific">Hoeflea marina</name>
    <dbReference type="NCBI Taxonomy" id="274592"/>
    <lineage>
        <taxon>Bacteria</taxon>
        <taxon>Pseudomonadati</taxon>
        <taxon>Pseudomonadota</taxon>
        <taxon>Alphaproteobacteria</taxon>
        <taxon>Hyphomicrobiales</taxon>
        <taxon>Rhizobiaceae</taxon>
        <taxon>Hoeflea</taxon>
    </lineage>
</organism>
<dbReference type="GO" id="GO:0032259">
    <property type="term" value="P:methylation"/>
    <property type="evidence" value="ECO:0007669"/>
    <property type="project" value="UniProtKB-KW"/>
</dbReference>
<dbReference type="CDD" id="cd02440">
    <property type="entry name" value="AdoMet_MTases"/>
    <property type="match status" value="1"/>
</dbReference>
<dbReference type="EMBL" id="QGTR01000003">
    <property type="protein sequence ID" value="PWW00234.1"/>
    <property type="molecule type" value="Genomic_DNA"/>
</dbReference>
<dbReference type="Gene3D" id="3.40.50.150">
    <property type="entry name" value="Vaccinia Virus protein VP39"/>
    <property type="match status" value="1"/>
</dbReference>
<accession>A0A317PIT3</accession>
<dbReference type="AlphaFoldDB" id="A0A317PIT3"/>
<keyword evidence="2" id="KW-0489">Methyltransferase</keyword>
<evidence type="ECO:0000259" key="1">
    <source>
        <dbReference type="Pfam" id="PF08242"/>
    </source>
</evidence>
<gene>
    <name evidence="2" type="ORF">DFR52_103436</name>
</gene>
<dbReference type="InterPro" id="IPR029063">
    <property type="entry name" value="SAM-dependent_MTases_sf"/>
</dbReference>
<evidence type="ECO:0000313" key="3">
    <source>
        <dbReference type="Proteomes" id="UP000246352"/>
    </source>
</evidence>
<dbReference type="PANTHER" id="PTHR37886">
    <property type="entry name" value="S-ADENOSYL-L-METHIONINE-DEPENDENT METHYLTRANSFERASES SUPERFAMILY PROTEIN"/>
    <property type="match status" value="1"/>
</dbReference>
<proteinExistence type="predicted"/>
<protein>
    <submittedName>
        <fullName evidence="2">Methyltransferase family protein</fullName>
    </submittedName>
</protein>
<keyword evidence="2" id="KW-0808">Transferase</keyword>
<name>A0A317PIT3_9HYPH</name>
<feature type="domain" description="Methyltransferase type 12" evidence="1">
    <location>
        <begin position="44"/>
        <end position="144"/>
    </location>
</feature>
<comment type="caution">
    <text evidence="2">The sequence shown here is derived from an EMBL/GenBank/DDBJ whole genome shotgun (WGS) entry which is preliminary data.</text>
</comment>
<evidence type="ECO:0000313" key="2">
    <source>
        <dbReference type="EMBL" id="PWW00234.1"/>
    </source>
</evidence>
<dbReference type="InterPro" id="IPR013217">
    <property type="entry name" value="Methyltransf_12"/>
</dbReference>
<dbReference type="Pfam" id="PF08242">
    <property type="entry name" value="Methyltransf_12"/>
    <property type="match status" value="1"/>
</dbReference>